<dbReference type="Pfam" id="PF13087">
    <property type="entry name" value="AAA_12"/>
    <property type="match status" value="1"/>
</dbReference>
<keyword evidence="5" id="KW-0067">ATP-binding</keyword>
<evidence type="ECO:0000259" key="3">
    <source>
        <dbReference type="Pfam" id="PF13087"/>
    </source>
</evidence>
<protein>
    <submittedName>
        <fullName evidence="5">ATP-dependent RecD-like DNA helicase</fullName>
        <ecNumber evidence="5">3.6.4.12</ecNumber>
    </submittedName>
</protein>
<dbReference type="SUPFAM" id="SSF52980">
    <property type="entry name" value="Restriction endonuclease-like"/>
    <property type="match status" value="1"/>
</dbReference>
<feature type="compositionally biased region" description="Pro residues" evidence="1">
    <location>
        <begin position="2012"/>
        <end position="2025"/>
    </location>
</feature>
<dbReference type="EMBL" id="CP036265">
    <property type="protein sequence ID" value="QDT15066.1"/>
    <property type="molecule type" value="Genomic_DNA"/>
</dbReference>
<feature type="region of interest" description="Disordered" evidence="1">
    <location>
        <begin position="83"/>
        <end position="155"/>
    </location>
</feature>
<keyword evidence="5" id="KW-0547">Nucleotide-binding</keyword>
<evidence type="ECO:0000313" key="5">
    <source>
        <dbReference type="EMBL" id="QDT15066.1"/>
    </source>
</evidence>
<evidence type="ECO:0000259" key="2">
    <source>
        <dbReference type="Pfam" id="PF13086"/>
    </source>
</evidence>
<dbReference type="InterPro" id="IPR047187">
    <property type="entry name" value="SF1_C_Upf1"/>
</dbReference>
<name>A0A517P6Q4_9PLAN</name>
<feature type="domain" description="DNA2/NAM7 helicase-like C-terminal" evidence="3">
    <location>
        <begin position="1649"/>
        <end position="1851"/>
    </location>
</feature>
<dbReference type="Pfam" id="PF13086">
    <property type="entry name" value="AAA_11"/>
    <property type="match status" value="1"/>
</dbReference>
<dbReference type="Proteomes" id="UP000318741">
    <property type="component" value="Chromosome"/>
</dbReference>
<feature type="compositionally biased region" description="Acidic residues" evidence="1">
    <location>
        <begin position="107"/>
        <end position="118"/>
    </location>
</feature>
<keyword evidence="6" id="KW-1185">Reference proteome</keyword>
<dbReference type="RefSeq" id="WP_145357904.1">
    <property type="nucleotide sequence ID" value="NZ_CP036265.1"/>
</dbReference>
<evidence type="ECO:0000256" key="1">
    <source>
        <dbReference type="SAM" id="MobiDB-lite"/>
    </source>
</evidence>
<keyword evidence="5" id="KW-0347">Helicase</keyword>
<feature type="compositionally biased region" description="Basic and acidic residues" evidence="1">
    <location>
        <begin position="127"/>
        <end position="137"/>
    </location>
</feature>
<organism evidence="5 6">
    <name type="scientific">Alienimonas californiensis</name>
    <dbReference type="NCBI Taxonomy" id="2527989"/>
    <lineage>
        <taxon>Bacteria</taxon>
        <taxon>Pseudomonadati</taxon>
        <taxon>Planctomycetota</taxon>
        <taxon>Planctomycetia</taxon>
        <taxon>Planctomycetales</taxon>
        <taxon>Planctomycetaceae</taxon>
        <taxon>Alienimonas</taxon>
    </lineage>
</organism>
<keyword evidence="5" id="KW-0378">Hydrolase</keyword>
<dbReference type="EC" id="3.6.4.12" evidence="5"/>
<dbReference type="CDD" id="cd18808">
    <property type="entry name" value="SF1_C_Upf1"/>
    <property type="match status" value="1"/>
</dbReference>
<sequence length="2113" mass="221416">MYEVATAPEDRPKENAPGAADADPITRAIGRWREKLLEISNRNPLINCSFSPSRGVVELLAPSPDAVWRRFAADSAAGESPMRFPWKRDLADPPADPFGSEARSAEDETGDELSDDGLFDPHPTKSLFDKSATRRAGDAAPASDGDDAPEPSIEDCLAALGPDDLLTGLSDKKLDGRLRTLEGHAKLSLSEQGVHSVYAVFGFLRWYESKDSEEARLSPLVLVPAGLSRAATGAPWSLVEAEDEALGNDCLRERLRGEFGIDLPPLPEVGELEEEGALAAYFAAIAETVAAAASRLADDRWGVEERAAVGRFAFPKIAMWRDLGDHAKELAAHPLCRTIAGGTESRGAAFGPVRNVPEANELDETFAPGEVAAILDCDSTQLRAIAAARAGVSFVLDGPPGTGKSQTIANVIADALGAGRTVLFVSEKVAALDVVKARLDAKGLGDFVLACHSDKANRRDVVEELGRCLNLPAERYPDAADELSELRRRRDRLNRYVRALHEPRGPLGRSAFEVHGRLAELARTGAAGKTRWAPEDPAGTDRETLVGLLEAVGRAPEHADVLARFDSHPWRGTRLTTNPLGLADDLGRRCGTLATAFGRAAAAFAPLVERGLIPAPSRATVNAVFPRLKEAAAATPVPAGWVAPDADPAAAAAAVLSRRSADAAAGAARSRLTDYEADVADRFPDDAVRRTVELDATAEPFGDPAPTTVRTRLAEANGRRERAAALIAAVDETTAATKDLAGALQVGVSPELSAAALTDLAAAAGDAATALPVRAAWLDLVRAEELSTLVGTARASIAARDSAAGALDGRVARERIAAFLEAAGDPGAAAAAWEAAGPHAPVGTDDALAVLAARGARAGAAAEMLADAGSALGGAVWGPGEWTPTVAEARTVAADAASAGPALWTPAAERVRLRTVAEEAAADLEGAAAIREGLADRLSHRAFRPSAAELATRAVPFESFFKRLFGGFGAFRREVADLYSGEPPATKALLSDLAKLRAYHARTGDAAALAAEHAGVLPDGFAGAEATGWRELAGSLAAADRVAAVRPDAAVAASSDPAAVAEAAAKTTAVLADLDAAGRGLFPEEILIAAVAAEVREIGEAATACRALLGAVGPLRTGGDPSVAAALDDLRASERFATAGGALEELAGANAGVLAEGADPLDPAAWERVAAGVRAAAGLRAAGLSDAEVRTALAAGPDPAALGGAADRLAAAADELAAATAAAPVGAAGDPPAVLREAGEGFLARTAGVHADLTAVADALAADGDPPVDRLPDDLAAVSDLRAALADAAESAATLAVVGTPDPEESHEAPARWLAERCGADELTPLLRAAAGDPAVREAAAHAAAELPQALPPELKASWDWFRETVFDAKAEVSDVPPGSSFRDLPLGEAAERFAALPGRLPELDRWLAFTRWRRTLADLGLKAVATELRAGEYRPEEAAAVVEARFLRGLLDAWAEDAAPLHDFDLEDHERTRARFRSLDRREFELAAARVRETQLGRDDRPRPDGFAGSLGDLGGSELGVLVREANKKRKHLPLRRLFEETAGVLLKLKPCLMMSPLAVSTYLKSDRLRFDLVVFDEASQVFPWDAVGAIFRGSQLIIAGDEKQLPPTNFFTKSVVGPDDGAEEEESEAEDLTDYESILSVCKATGMPNVGLRWHYRSRREALIAFSNAHFYDGELVTFPAAADAAERADGEAPAAAPAVRHEFVEGGVWDHGRNLAEADRVADLVVEHVRRRPDVSLGVIAFNQGQQGAIEDALYVRRKEDPAVDALLHAAEAGLGPDGTPGRETLFVKNLETVQGDERDAILLSVAYGFNPAGKFYKNFGPLNKANGGRRLNVAVTRARSEVTVVSSVRAADFDLAPTAARGAKLLKGYLDFAARGPAALADSAAAAESTGRGFDSPFEADVAAALAEHGLEPVPQVGCGGYRVDLALRHPDRPGEFCLGIECDGAAYHSSATARDRDRIRQAVLENLGWRIVRVWSTDWVRDPARQTARVLKAYEDAVRGPAGFAAPAPPADDPPPPEPTVVPGEPSRRRRSYGSIDEVPAGAIAETIAAVLAGAGATPREDLLRLVARELGFQRLGPRIRNGIDAAVDRALRSGAAIERDGRVSVTG</sequence>
<dbReference type="Gene3D" id="3.40.50.300">
    <property type="entry name" value="P-loop containing nucleotide triphosphate hydrolases"/>
    <property type="match status" value="3"/>
</dbReference>
<feature type="region of interest" description="Disordered" evidence="1">
    <location>
        <begin position="2007"/>
        <end position="2038"/>
    </location>
</feature>
<dbReference type="Pfam" id="PF13195">
    <property type="entry name" value="DUF4011"/>
    <property type="match status" value="1"/>
</dbReference>
<proteinExistence type="predicted"/>
<dbReference type="GO" id="GO:0016787">
    <property type="term" value="F:hydrolase activity"/>
    <property type="evidence" value="ECO:0007669"/>
    <property type="project" value="UniProtKB-KW"/>
</dbReference>
<dbReference type="InterPro" id="IPR011335">
    <property type="entry name" value="Restrct_endonuc-II-like"/>
</dbReference>
<reference evidence="5 6" key="1">
    <citation type="submission" date="2019-02" db="EMBL/GenBank/DDBJ databases">
        <title>Deep-cultivation of Planctomycetes and their phenomic and genomic characterization uncovers novel biology.</title>
        <authorList>
            <person name="Wiegand S."/>
            <person name="Jogler M."/>
            <person name="Boedeker C."/>
            <person name="Pinto D."/>
            <person name="Vollmers J."/>
            <person name="Rivas-Marin E."/>
            <person name="Kohn T."/>
            <person name="Peeters S.H."/>
            <person name="Heuer A."/>
            <person name="Rast P."/>
            <person name="Oberbeckmann S."/>
            <person name="Bunk B."/>
            <person name="Jeske O."/>
            <person name="Meyerdierks A."/>
            <person name="Storesund J.E."/>
            <person name="Kallscheuer N."/>
            <person name="Luecker S."/>
            <person name="Lage O.M."/>
            <person name="Pohl T."/>
            <person name="Merkel B.J."/>
            <person name="Hornburger P."/>
            <person name="Mueller R.-W."/>
            <person name="Bruemmer F."/>
            <person name="Labrenz M."/>
            <person name="Spormann A.M."/>
            <person name="Op den Camp H."/>
            <person name="Overmann J."/>
            <person name="Amann R."/>
            <person name="Jetten M.S.M."/>
            <person name="Mascher T."/>
            <person name="Medema M.H."/>
            <person name="Devos D.P."/>
            <person name="Kaster A.-K."/>
            <person name="Ovreas L."/>
            <person name="Rohde M."/>
            <person name="Galperin M.Y."/>
            <person name="Jogler C."/>
        </authorList>
    </citation>
    <scope>NUCLEOTIDE SEQUENCE [LARGE SCALE GENOMIC DNA]</scope>
    <source>
        <strain evidence="5 6">CA12</strain>
    </source>
</reference>
<dbReference type="InterPro" id="IPR045055">
    <property type="entry name" value="DNA2/NAM7-like"/>
</dbReference>
<dbReference type="Pfam" id="PF18741">
    <property type="entry name" value="MTES_1575"/>
    <property type="match status" value="1"/>
</dbReference>
<dbReference type="KEGG" id="acaf:CA12_11460"/>
<dbReference type="GO" id="GO:0003678">
    <property type="term" value="F:DNA helicase activity"/>
    <property type="evidence" value="ECO:0007669"/>
    <property type="project" value="UniProtKB-EC"/>
</dbReference>
<feature type="compositionally biased region" description="Acidic residues" evidence="1">
    <location>
        <begin position="144"/>
        <end position="153"/>
    </location>
</feature>
<dbReference type="PANTHER" id="PTHR10887:SF530">
    <property type="entry name" value="SUPERFAMILY I DNA HELICASES"/>
    <property type="match status" value="1"/>
</dbReference>
<gene>
    <name evidence="5" type="primary">recD2</name>
    <name evidence="5" type="ORF">CA12_11460</name>
</gene>
<dbReference type="InterPro" id="IPR027417">
    <property type="entry name" value="P-loop_NTPase"/>
</dbReference>
<feature type="domain" description="Restriction endonuclease type II-like" evidence="4">
    <location>
        <begin position="1902"/>
        <end position="1997"/>
    </location>
</feature>
<evidence type="ECO:0000259" key="4">
    <source>
        <dbReference type="Pfam" id="PF18741"/>
    </source>
</evidence>
<dbReference type="SUPFAM" id="SSF52540">
    <property type="entry name" value="P-loop containing nucleoside triphosphate hydrolases"/>
    <property type="match status" value="2"/>
</dbReference>
<dbReference type="InterPro" id="IPR049468">
    <property type="entry name" value="Restrct_endonuc-II-like_dom"/>
</dbReference>
<dbReference type="PANTHER" id="PTHR10887">
    <property type="entry name" value="DNA2/NAM7 HELICASE FAMILY"/>
    <property type="match status" value="1"/>
</dbReference>
<accession>A0A517P6Q4</accession>
<dbReference type="FunFam" id="3.40.960.10:FF:000002">
    <property type="entry name" value="DNA helicase related protein"/>
    <property type="match status" value="1"/>
</dbReference>
<dbReference type="InterPro" id="IPR041679">
    <property type="entry name" value="DNA2/NAM7-like_C"/>
</dbReference>
<dbReference type="Gene3D" id="3.40.960.10">
    <property type="entry name" value="VSR Endonuclease"/>
    <property type="match status" value="1"/>
</dbReference>
<dbReference type="InterPro" id="IPR025103">
    <property type="entry name" value="DUF4011"/>
</dbReference>
<evidence type="ECO:0000313" key="6">
    <source>
        <dbReference type="Proteomes" id="UP000318741"/>
    </source>
</evidence>
<feature type="region of interest" description="Disordered" evidence="1">
    <location>
        <begin position="1"/>
        <end position="24"/>
    </location>
</feature>
<dbReference type="OrthoDB" id="9757917at2"/>
<dbReference type="InterPro" id="IPR041677">
    <property type="entry name" value="DNA2/NAM7_AAA_11"/>
</dbReference>
<feature type="domain" description="DNA2/NAM7 helicase helicase" evidence="2">
    <location>
        <begin position="1567"/>
        <end position="1610"/>
    </location>
</feature>